<protein>
    <submittedName>
        <fullName evidence="3">Glycoside hydrolase family 13 domain protein</fullName>
    </submittedName>
</protein>
<keyword evidence="4" id="KW-1185">Reference proteome</keyword>
<evidence type="ECO:0000313" key="3">
    <source>
        <dbReference type="EMBL" id="AHG90698.1"/>
    </source>
</evidence>
<dbReference type="STRING" id="861299.J421_3161"/>
<dbReference type="Gene3D" id="2.60.40.10">
    <property type="entry name" value="Immunoglobulins"/>
    <property type="match status" value="1"/>
</dbReference>
<proteinExistence type="predicted"/>
<organism evidence="3 4">
    <name type="scientific">Gemmatirosa kalamazoonensis</name>
    <dbReference type="NCBI Taxonomy" id="861299"/>
    <lineage>
        <taxon>Bacteria</taxon>
        <taxon>Pseudomonadati</taxon>
        <taxon>Gemmatimonadota</taxon>
        <taxon>Gemmatimonadia</taxon>
        <taxon>Gemmatimonadales</taxon>
        <taxon>Gemmatimonadaceae</taxon>
        <taxon>Gemmatirosa</taxon>
    </lineage>
</organism>
<keyword evidence="1" id="KW-0812">Transmembrane</keyword>
<dbReference type="Pfam" id="PF02922">
    <property type="entry name" value="CBM_48"/>
    <property type="match status" value="1"/>
</dbReference>
<dbReference type="EMBL" id="CP007128">
    <property type="protein sequence ID" value="AHG90698.1"/>
    <property type="molecule type" value="Genomic_DNA"/>
</dbReference>
<sequence length="223" mass="23790">MFDAHDDLETLPPSLTAALRRDVRPARGGGRDAAVAAIMDAVRDAPAPRRGHLRSRLLSLRPMRPRWALRRGTLSPAGAMLAACLTLAVGWLGALGGQRGIGMRPANREESVVRPSVIRDSLLDNAIVLAIRDTVRMVRFALEAPAASRVALVGDFTGWGARAVELRRRGGAWAADVPLRGGRHRFGFVVDDSQWVGAARAAARGFLADTLALAPARAVGDTI</sequence>
<gene>
    <name evidence="3" type="ORF">J421_3161</name>
</gene>
<dbReference type="GO" id="GO:0004553">
    <property type="term" value="F:hydrolase activity, hydrolyzing O-glycosyl compounds"/>
    <property type="evidence" value="ECO:0007669"/>
    <property type="project" value="InterPro"/>
</dbReference>
<keyword evidence="3" id="KW-0378">Hydrolase</keyword>
<feature type="domain" description="Glycoside hydrolase family 13 N-terminal" evidence="2">
    <location>
        <begin position="136"/>
        <end position="193"/>
    </location>
</feature>
<dbReference type="GO" id="GO:0005975">
    <property type="term" value="P:carbohydrate metabolic process"/>
    <property type="evidence" value="ECO:0007669"/>
    <property type="project" value="InterPro"/>
</dbReference>
<dbReference type="OrthoDB" id="9811945at2"/>
<dbReference type="SUPFAM" id="SSF81296">
    <property type="entry name" value="E set domains"/>
    <property type="match status" value="1"/>
</dbReference>
<dbReference type="RefSeq" id="WP_025412164.1">
    <property type="nucleotide sequence ID" value="NZ_CP007128.1"/>
</dbReference>
<dbReference type="AlphaFoldDB" id="W0RMQ7"/>
<dbReference type="HOGENOM" id="CLU_109740_0_0_0"/>
<dbReference type="Proteomes" id="UP000019151">
    <property type="component" value="Chromosome"/>
</dbReference>
<dbReference type="InterPro" id="IPR014756">
    <property type="entry name" value="Ig_E-set"/>
</dbReference>
<evidence type="ECO:0000256" key="1">
    <source>
        <dbReference type="SAM" id="Phobius"/>
    </source>
</evidence>
<accession>W0RMQ7</accession>
<name>W0RMQ7_9BACT</name>
<dbReference type="KEGG" id="gba:J421_3161"/>
<feature type="transmembrane region" description="Helical" evidence="1">
    <location>
        <begin position="74"/>
        <end position="95"/>
    </location>
</feature>
<evidence type="ECO:0000259" key="2">
    <source>
        <dbReference type="Pfam" id="PF02922"/>
    </source>
</evidence>
<dbReference type="InterPro" id="IPR013783">
    <property type="entry name" value="Ig-like_fold"/>
</dbReference>
<evidence type="ECO:0000313" key="4">
    <source>
        <dbReference type="Proteomes" id="UP000019151"/>
    </source>
</evidence>
<keyword evidence="1" id="KW-0472">Membrane</keyword>
<reference evidence="3 4" key="1">
    <citation type="journal article" date="2014" name="Genome Announc.">
        <title>Genome Sequence and Methylome of Soil Bacterium Gemmatirosa kalamazoonensis KBS708T, a Member of the Rarely Cultivated Gemmatimonadetes Phylum.</title>
        <authorList>
            <person name="Debruyn J.M."/>
            <person name="Radosevich M."/>
            <person name="Wommack K.E."/>
            <person name="Polson S.W."/>
            <person name="Hauser L.J."/>
            <person name="Fawaz M.N."/>
            <person name="Korlach J."/>
            <person name="Tsai Y.C."/>
        </authorList>
    </citation>
    <scope>NUCLEOTIDE SEQUENCE [LARGE SCALE GENOMIC DNA]</scope>
    <source>
        <strain evidence="3 4">KBS708</strain>
    </source>
</reference>
<keyword evidence="1" id="KW-1133">Transmembrane helix</keyword>
<dbReference type="InterPro" id="IPR004193">
    <property type="entry name" value="Glyco_hydro_13_N"/>
</dbReference>
<dbReference type="InParanoid" id="W0RMQ7"/>